<dbReference type="AlphaFoldDB" id="A0A9N9DED0"/>
<comment type="caution">
    <text evidence="1">The sequence shown here is derived from an EMBL/GenBank/DDBJ whole genome shotgun (WGS) entry which is preliminary data.</text>
</comment>
<proteinExistence type="predicted"/>
<protein>
    <submittedName>
        <fullName evidence="1">13737_t:CDS:1</fullName>
    </submittedName>
</protein>
<keyword evidence="2" id="KW-1185">Reference proteome</keyword>
<gene>
    <name evidence="1" type="ORF">RFULGI_LOCUS7753</name>
</gene>
<accession>A0A9N9DED0</accession>
<dbReference type="EMBL" id="CAJVPZ010011633">
    <property type="protein sequence ID" value="CAG8632029.1"/>
    <property type="molecule type" value="Genomic_DNA"/>
</dbReference>
<sequence length="105" mass="12313">MLKTNNSEIAIIVNKVKDEYNHMLSQDIIEFEDGKKFTDQIIEDLINLLEEFVEIDSDKSSDPEESLYDNTSDKENYDSVTAVQIQNPKKHRSKVWKHWPLAEEL</sequence>
<organism evidence="1 2">
    <name type="scientific">Racocetra fulgida</name>
    <dbReference type="NCBI Taxonomy" id="60492"/>
    <lineage>
        <taxon>Eukaryota</taxon>
        <taxon>Fungi</taxon>
        <taxon>Fungi incertae sedis</taxon>
        <taxon>Mucoromycota</taxon>
        <taxon>Glomeromycotina</taxon>
        <taxon>Glomeromycetes</taxon>
        <taxon>Diversisporales</taxon>
        <taxon>Gigasporaceae</taxon>
        <taxon>Racocetra</taxon>
    </lineage>
</organism>
<dbReference type="Proteomes" id="UP000789396">
    <property type="component" value="Unassembled WGS sequence"/>
</dbReference>
<reference evidence="1" key="1">
    <citation type="submission" date="2021-06" db="EMBL/GenBank/DDBJ databases">
        <authorList>
            <person name="Kallberg Y."/>
            <person name="Tangrot J."/>
            <person name="Rosling A."/>
        </authorList>
    </citation>
    <scope>NUCLEOTIDE SEQUENCE</scope>
    <source>
        <strain evidence="1">IN212</strain>
    </source>
</reference>
<evidence type="ECO:0000313" key="2">
    <source>
        <dbReference type="Proteomes" id="UP000789396"/>
    </source>
</evidence>
<evidence type="ECO:0000313" key="1">
    <source>
        <dbReference type="EMBL" id="CAG8632029.1"/>
    </source>
</evidence>
<name>A0A9N9DED0_9GLOM</name>